<evidence type="ECO:0000256" key="13">
    <source>
        <dbReference type="ARBA" id="ARBA00044563"/>
    </source>
</evidence>
<keyword evidence="7" id="KW-0597">Phosphoprotein</keyword>
<evidence type="ECO:0000256" key="14">
    <source>
        <dbReference type="ARBA" id="ARBA00045797"/>
    </source>
</evidence>
<keyword evidence="11" id="KW-0687">Ribonucleoprotein</keyword>
<dbReference type="Pfam" id="PF03501">
    <property type="entry name" value="S10_plectin"/>
    <property type="match status" value="1"/>
</dbReference>
<evidence type="ECO:0000256" key="16">
    <source>
        <dbReference type="SAM" id="MobiDB-lite"/>
    </source>
</evidence>
<evidence type="ECO:0000256" key="9">
    <source>
        <dbReference type="ARBA" id="ARBA00022980"/>
    </source>
</evidence>
<reference evidence="18" key="1">
    <citation type="submission" date="2018-10" db="EMBL/GenBank/DDBJ databases">
        <title>De novo assembly of a Great Dane genome.</title>
        <authorList>
            <person name="Kidd J.M."/>
            <person name="Pendleton A.L."/>
            <person name="Shen F."/>
            <person name="Emery S."/>
        </authorList>
    </citation>
    <scope>NUCLEOTIDE SEQUENCE [LARGE SCALE GENOMIC DNA]</scope>
    <source>
        <strain evidence="18">Great Dane</strain>
    </source>
</reference>
<dbReference type="Proteomes" id="UP000694542">
    <property type="component" value="Chromosome 12"/>
</dbReference>
<dbReference type="PANTHER" id="PTHR12146">
    <property type="entry name" value="40S RIBOSOMAL PROTEIN S10"/>
    <property type="match status" value="1"/>
</dbReference>
<evidence type="ECO:0000256" key="15">
    <source>
        <dbReference type="ARBA" id="ARBA00047069"/>
    </source>
</evidence>
<keyword evidence="5" id="KW-0963">Cytoplasm</keyword>
<dbReference type="Ensembl" id="ENSCAFT00040021507.1">
    <property type="protein sequence ID" value="ENSCAFP00040018676.1"/>
    <property type="gene ID" value="ENSCAFG00040011616.1"/>
</dbReference>
<gene>
    <name evidence="18" type="primary">RPS10</name>
</gene>
<feature type="compositionally biased region" description="Basic and acidic residues" evidence="16">
    <location>
        <begin position="259"/>
        <end position="290"/>
    </location>
</feature>
<dbReference type="FunFam" id="1.10.10.10:FF:001335">
    <property type="entry name" value="40S ribosomal protein S10"/>
    <property type="match status" value="1"/>
</dbReference>
<dbReference type="InterPro" id="IPR036388">
    <property type="entry name" value="WH-like_DNA-bd_sf"/>
</dbReference>
<dbReference type="Gene3D" id="1.10.10.10">
    <property type="entry name" value="Winged helix-like DNA-binding domain superfamily/Winged helix DNA-binding domain"/>
    <property type="match status" value="1"/>
</dbReference>
<proteinExistence type="inferred from homology"/>
<dbReference type="InterPro" id="IPR037447">
    <property type="entry name" value="Ribosomal_eS10"/>
</dbReference>
<evidence type="ECO:0000256" key="8">
    <source>
        <dbReference type="ARBA" id="ARBA00022843"/>
    </source>
</evidence>
<keyword evidence="8" id="KW-0832">Ubl conjugation</keyword>
<comment type="similarity">
    <text evidence="3">Belongs to the eukaryotic ribosomal protein eS10 family.</text>
</comment>
<dbReference type="InterPro" id="IPR005326">
    <property type="entry name" value="Plectin_eS10_N"/>
</dbReference>
<accession>A0A8C0SCC0</accession>
<keyword evidence="9" id="KW-0689">Ribosomal protein</keyword>
<feature type="region of interest" description="Disordered" evidence="16">
    <location>
        <begin position="257"/>
        <end position="305"/>
    </location>
</feature>
<comment type="function">
    <text evidence="14">Component of the 40S ribosomal subunit. The ribosome is a large ribonucleoprotein complex responsible for the synthesis of proteins in the cell.</text>
</comment>
<feature type="domain" description="Plectin/eS10 N-terminal" evidence="17">
    <location>
        <begin position="164"/>
        <end position="259"/>
    </location>
</feature>
<evidence type="ECO:0000256" key="10">
    <source>
        <dbReference type="ARBA" id="ARBA00023242"/>
    </source>
</evidence>
<dbReference type="AlphaFoldDB" id="A0A8C0SCC0"/>
<protein>
    <recommendedName>
        <fullName evidence="12">Small ribosomal subunit protein eS10</fullName>
    </recommendedName>
    <alternativeName>
        <fullName evidence="13">40S ribosomal protein S10</fullName>
    </alternativeName>
</protein>
<evidence type="ECO:0000256" key="11">
    <source>
        <dbReference type="ARBA" id="ARBA00023274"/>
    </source>
</evidence>
<evidence type="ECO:0000256" key="2">
    <source>
        <dbReference type="ARBA" id="ARBA00004604"/>
    </source>
</evidence>
<name>A0A8C0SCC0_CANLF</name>
<evidence type="ECO:0000313" key="18">
    <source>
        <dbReference type="Ensembl" id="ENSCAFP00040018676.1"/>
    </source>
</evidence>
<evidence type="ECO:0000256" key="5">
    <source>
        <dbReference type="ARBA" id="ARBA00022490"/>
    </source>
</evidence>
<dbReference type="GO" id="GO:0003735">
    <property type="term" value="F:structural constituent of ribosome"/>
    <property type="evidence" value="ECO:0007669"/>
    <property type="project" value="UniProtKB-ARBA"/>
</dbReference>
<evidence type="ECO:0000256" key="12">
    <source>
        <dbReference type="ARBA" id="ARBA00044523"/>
    </source>
</evidence>
<reference evidence="18" key="2">
    <citation type="submission" date="2025-08" db="UniProtKB">
        <authorList>
            <consortium name="Ensembl"/>
        </authorList>
    </citation>
    <scope>IDENTIFICATION</scope>
</reference>
<evidence type="ECO:0000256" key="7">
    <source>
        <dbReference type="ARBA" id="ARBA00022553"/>
    </source>
</evidence>
<dbReference type="PANTHER" id="PTHR12146:SF10">
    <property type="entry name" value="SMALL RIBOSOMAL SUBUNIT PROTEIN ES10"/>
    <property type="match status" value="1"/>
</dbReference>
<evidence type="ECO:0000256" key="4">
    <source>
        <dbReference type="ARBA" id="ARBA00022481"/>
    </source>
</evidence>
<evidence type="ECO:0000256" key="3">
    <source>
        <dbReference type="ARBA" id="ARBA00007278"/>
    </source>
</evidence>
<dbReference type="GO" id="GO:1990904">
    <property type="term" value="C:ribonucleoprotein complex"/>
    <property type="evidence" value="ECO:0007669"/>
    <property type="project" value="UniProtKB-KW"/>
</dbReference>
<sequence length="361" mass="39875">MEGGEGAGLLARPFAFGSAARHERRALQTLPASPKVCRALPRCVQLLILPKCPGVRGLRPRPPGPLLLRGSGAFGSPAPVSAPVSRQLSSHASLGSGGGSLAAFRFAGFQDLPACFLCCGLRFQPVGRGSGWSCWGLARSSPGWPLAALLRNAPDDFASFQMLMPKKNRIAIYELLFKEGVMVAKKDVHMPKHPELADKNVPNLHVMKAMQVSLKSRGYVKEQFAWRHFYWYLTNEGIQYLRDYLHLPPEIVPATLRRSRPETGRPRPKGLEGERPARLTRGEADRDTYRRSAVPPGADKKAEAGAGSATEFQFVSISLFALHRWSLFWSRPWGLQVLGVWYGVLDPTPPPKKPMFQELLH</sequence>
<evidence type="ECO:0000256" key="1">
    <source>
        <dbReference type="ARBA" id="ARBA00004496"/>
    </source>
</evidence>
<evidence type="ECO:0000256" key="6">
    <source>
        <dbReference type="ARBA" id="ARBA00022499"/>
    </source>
</evidence>
<keyword evidence="4" id="KW-0488">Methylation</keyword>
<keyword evidence="6" id="KW-1017">Isopeptide bond</keyword>
<dbReference type="GO" id="GO:0005730">
    <property type="term" value="C:nucleolus"/>
    <property type="evidence" value="ECO:0007669"/>
    <property type="project" value="UniProtKB-SubCell"/>
</dbReference>
<keyword evidence="10" id="KW-0539">Nucleus</keyword>
<dbReference type="GO" id="GO:0022626">
    <property type="term" value="C:cytosolic ribosome"/>
    <property type="evidence" value="ECO:0007669"/>
    <property type="project" value="UniProtKB-ARBA"/>
</dbReference>
<evidence type="ECO:0000313" key="19">
    <source>
        <dbReference type="Proteomes" id="UP000694542"/>
    </source>
</evidence>
<evidence type="ECO:0000259" key="17">
    <source>
        <dbReference type="Pfam" id="PF03501"/>
    </source>
</evidence>
<comment type="subunit">
    <text evidence="15">Component of the small ribosomal subunit. The methylated form interacts with NPM1.</text>
</comment>
<organism evidence="18 19">
    <name type="scientific">Canis lupus familiaris</name>
    <name type="common">Dog</name>
    <name type="synonym">Canis familiaris</name>
    <dbReference type="NCBI Taxonomy" id="9615"/>
    <lineage>
        <taxon>Eukaryota</taxon>
        <taxon>Metazoa</taxon>
        <taxon>Chordata</taxon>
        <taxon>Craniata</taxon>
        <taxon>Vertebrata</taxon>
        <taxon>Euteleostomi</taxon>
        <taxon>Mammalia</taxon>
        <taxon>Eutheria</taxon>
        <taxon>Laurasiatheria</taxon>
        <taxon>Carnivora</taxon>
        <taxon>Caniformia</taxon>
        <taxon>Canidae</taxon>
        <taxon>Canis</taxon>
    </lineage>
</organism>
<comment type="subcellular location">
    <subcellularLocation>
        <location evidence="1">Cytoplasm</location>
    </subcellularLocation>
    <subcellularLocation>
        <location evidence="2">Nucleus</location>
        <location evidence="2">Nucleolus</location>
    </subcellularLocation>
</comment>